<name>W1J0Y0_9GAMM</name>
<gene>
    <name evidence="1" type="ORF">XSR1_310056</name>
</gene>
<protein>
    <submittedName>
        <fullName evidence="1">Uncharacterized protein</fullName>
    </submittedName>
</protein>
<evidence type="ECO:0000313" key="1">
    <source>
        <dbReference type="EMBL" id="CDL83511.1"/>
    </source>
</evidence>
<sequence>MLATFIHPGHRFYKHTVIYAPGDYERLLPLDLWLLKFAPDEFVIPLPPQRILKYIGYRS</sequence>
<reference evidence="1" key="1">
    <citation type="submission" date="2013-11" db="EMBL/GenBank/DDBJ databases">
        <title>Draft genome sequence and annotation of the entomopathogenic bacteria, Xenorhabdus cabanillasi strain JM26 and Xenorhabdus szentirmai strain DSM 16338.</title>
        <authorList>
            <person name="Gualtieri M."/>
            <person name="Ogier J.C."/>
            <person name="Pages S."/>
            <person name="Givaudan A."/>
            <person name="Gaudriault S."/>
        </authorList>
    </citation>
    <scope>NUCLEOTIDE SEQUENCE [LARGE SCALE GENOMIC DNA]</scope>
    <source>
        <strain evidence="1">DSM 16338</strain>
    </source>
</reference>
<dbReference type="Proteomes" id="UP000019202">
    <property type="component" value="Unassembled WGS sequence"/>
</dbReference>
<organism evidence="1 2">
    <name type="scientific">Xenorhabdus szentirmaii DSM 16338</name>
    <dbReference type="NCBI Taxonomy" id="1427518"/>
    <lineage>
        <taxon>Bacteria</taxon>
        <taxon>Pseudomonadati</taxon>
        <taxon>Pseudomonadota</taxon>
        <taxon>Gammaproteobacteria</taxon>
        <taxon>Enterobacterales</taxon>
        <taxon>Morganellaceae</taxon>
        <taxon>Xenorhabdus</taxon>
    </lineage>
</organism>
<comment type="caution">
    <text evidence="1">The sequence shown here is derived from an EMBL/GenBank/DDBJ whole genome shotgun (WGS) entry which is preliminary data.</text>
</comment>
<dbReference type="EMBL" id="CBXF010000090">
    <property type="protein sequence ID" value="CDL83511.1"/>
    <property type="molecule type" value="Genomic_DNA"/>
</dbReference>
<accession>W1J0Y0</accession>
<evidence type="ECO:0000313" key="2">
    <source>
        <dbReference type="Proteomes" id="UP000019202"/>
    </source>
</evidence>
<proteinExistence type="predicted"/>
<keyword evidence="2" id="KW-1185">Reference proteome</keyword>
<dbReference type="AlphaFoldDB" id="W1J0Y0"/>